<name>Q30XV2_OLEA2</name>
<dbReference type="HOGENOM" id="CLU_137927_6_0_7"/>
<proteinExistence type="predicted"/>
<dbReference type="Proteomes" id="UP000002710">
    <property type="component" value="Chromosome"/>
</dbReference>
<keyword evidence="3" id="KW-1185">Reference proteome</keyword>
<evidence type="ECO:0000313" key="3">
    <source>
        <dbReference type="Proteomes" id="UP000002710"/>
    </source>
</evidence>
<gene>
    <name evidence="2" type="ordered locus">Dde_2698</name>
</gene>
<keyword evidence="1" id="KW-1133">Transmembrane helix</keyword>
<feature type="transmembrane region" description="Helical" evidence="1">
    <location>
        <begin position="48"/>
        <end position="69"/>
    </location>
</feature>
<dbReference type="EMBL" id="CP000112">
    <property type="protein sequence ID" value="ABB39494.1"/>
    <property type="molecule type" value="Genomic_DNA"/>
</dbReference>
<dbReference type="AlphaFoldDB" id="Q30XV2"/>
<dbReference type="RefSeq" id="WP_011368521.1">
    <property type="nucleotide sequence ID" value="NC_007519.1"/>
</dbReference>
<evidence type="ECO:0000256" key="1">
    <source>
        <dbReference type="SAM" id="Phobius"/>
    </source>
</evidence>
<dbReference type="Pfam" id="PF09527">
    <property type="entry name" value="ATPase_gene1"/>
    <property type="match status" value="1"/>
</dbReference>
<dbReference type="eggNOG" id="COG5336">
    <property type="taxonomic scope" value="Bacteria"/>
</dbReference>
<dbReference type="InterPro" id="IPR032820">
    <property type="entry name" value="ATPase_put"/>
</dbReference>
<organism evidence="2 3">
    <name type="scientific">Oleidesulfovibrio alaskensis (strain ATCC BAA-1058 / DSM 17464 / G20)</name>
    <name type="common">Desulfovibrio alaskensis</name>
    <dbReference type="NCBI Taxonomy" id="207559"/>
    <lineage>
        <taxon>Bacteria</taxon>
        <taxon>Pseudomonadati</taxon>
        <taxon>Thermodesulfobacteriota</taxon>
        <taxon>Desulfovibrionia</taxon>
        <taxon>Desulfovibrionales</taxon>
        <taxon>Desulfovibrionaceae</taxon>
        <taxon>Oleidesulfovibrio</taxon>
    </lineage>
</organism>
<sequence>MFFKNQFKVKDRSYFDALTVAGSMGLHMVTHTLVGGVAGYYLDEWLGTKPWLLLTFLIFGIVAGFRSVFQDTKRLSRKQAKSDAEKFDSKD</sequence>
<reference evidence="2 3" key="1">
    <citation type="journal article" date="2011" name="J. Bacteriol.">
        <title>Complete genome sequence and updated annotation of Desulfovibrio alaskensis G20.</title>
        <authorList>
            <person name="Hauser L.J."/>
            <person name="Land M.L."/>
            <person name="Brown S.D."/>
            <person name="Larimer F."/>
            <person name="Keller K.L."/>
            <person name="Rapp-Giles B.J."/>
            <person name="Price M.N."/>
            <person name="Lin M."/>
            <person name="Bruce D.C."/>
            <person name="Detter J.C."/>
            <person name="Tapia R."/>
            <person name="Han C.S."/>
            <person name="Goodwin L.A."/>
            <person name="Cheng J.F."/>
            <person name="Pitluck S."/>
            <person name="Copeland A."/>
            <person name="Lucas S."/>
            <person name="Nolan M."/>
            <person name="Lapidus A.L."/>
            <person name="Palumbo A.V."/>
            <person name="Wall J.D."/>
        </authorList>
    </citation>
    <scope>NUCLEOTIDE SEQUENCE [LARGE SCALE GENOMIC DNA]</scope>
    <source>
        <strain evidence="3">ATCC BAA 1058 / DSM 17464 / G20</strain>
    </source>
</reference>
<keyword evidence="1" id="KW-0812">Transmembrane</keyword>
<evidence type="ECO:0000313" key="2">
    <source>
        <dbReference type="EMBL" id="ABB39494.1"/>
    </source>
</evidence>
<dbReference type="KEGG" id="dde:Dde_2698"/>
<keyword evidence="1" id="KW-0472">Membrane</keyword>
<accession>Q30XV2</accession>
<protein>
    <submittedName>
        <fullName evidence="2">ATP synthase protein I</fullName>
    </submittedName>
</protein>
<dbReference type="STRING" id="207559.Dde_2698"/>
<feature type="transmembrane region" description="Helical" evidence="1">
    <location>
        <begin position="20"/>
        <end position="42"/>
    </location>
</feature>